<feature type="domain" description="Protein kinase" evidence="5">
    <location>
        <begin position="1"/>
        <end position="238"/>
    </location>
</feature>
<sequence length="278" mass="31504">METSFNCNCLQVTGEPVTIFVFEASSETQTLLDIAKSSVKRLKTLRHPSILTYLDSLETDKLVYLVVEPVEPLDLFLSKKSYNSNQKLLALSWGLHQIASGLGFLNKDCQLSHNNICLSSIFVDRAGEWRLFGLEYVASVKEPFPVKVLPSLRTYNPPEHEHSRREDHPPWAYDSWGLGCLIWEVFNSKLTKVSALKNPGQIPSNLSSFYCELVCANPKSRPSSVTFLKKASKGNGFFKNKFVDSMLFLREIHIKETEEKISFFNNLSASLDTFPQDI</sequence>
<evidence type="ECO:0000259" key="5">
    <source>
        <dbReference type="PROSITE" id="PS50011"/>
    </source>
</evidence>
<dbReference type="PANTHER" id="PTHR12984:SF3">
    <property type="entry name" value="N-TERMINAL KINASE-LIKE PROTEIN"/>
    <property type="match status" value="1"/>
</dbReference>
<dbReference type="InterPro" id="IPR011989">
    <property type="entry name" value="ARM-like"/>
</dbReference>
<dbReference type="Gene3D" id="1.10.510.10">
    <property type="entry name" value="Transferase(Phosphotransferase) domain 1"/>
    <property type="match status" value="1"/>
</dbReference>
<dbReference type="Gene3D" id="1.25.10.10">
    <property type="entry name" value="Leucine-rich Repeat Variant"/>
    <property type="match status" value="1"/>
</dbReference>
<evidence type="ECO:0000256" key="4">
    <source>
        <dbReference type="ARBA" id="ARBA00056114"/>
    </source>
</evidence>
<comment type="similarity">
    <text evidence="1">Belongs to the protein kinase superfamily.</text>
</comment>
<evidence type="ECO:0000313" key="7">
    <source>
        <dbReference type="Proteomes" id="UP001054945"/>
    </source>
</evidence>
<dbReference type="PANTHER" id="PTHR12984">
    <property type="entry name" value="SCY1-RELATED S/T PROTEIN KINASE-LIKE"/>
    <property type="match status" value="1"/>
</dbReference>
<dbReference type="InterPro" id="IPR051177">
    <property type="entry name" value="CIK-Related_Protein"/>
</dbReference>
<organism evidence="6 7">
    <name type="scientific">Caerostris extrusa</name>
    <name type="common">Bark spider</name>
    <name type="synonym">Caerostris bankana</name>
    <dbReference type="NCBI Taxonomy" id="172846"/>
    <lineage>
        <taxon>Eukaryota</taxon>
        <taxon>Metazoa</taxon>
        <taxon>Ecdysozoa</taxon>
        <taxon>Arthropoda</taxon>
        <taxon>Chelicerata</taxon>
        <taxon>Arachnida</taxon>
        <taxon>Araneae</taxon>
        <taxon>Araneomorphae</taxon>
        <taxon>Entelegynae</taxon>
        <taxon>Araneoidea</taxon>
        <taxon>Araneidae</taxon>
        <taxon>Caerostris</taxon>
    </lineage>
</organism>
<gene>
    <name evidence="6" type="primary">SCYL1</name>
    <name evidence="6" type="ORF">CEXT_748171</name>
</gene>
<keyword evidence="6" id="KW-0418">Kinase</keyword>
<keyword evidence="6" id="KW-0808">Transferase</keyword>
<evidence type="ECO:0000256" key="1">
    <source>
        <dbReference type="ARBA" id="ARBA00038349"/>
    </source>
</evidence>
<dbReference type="InterPro" id="IPR011009">
    <property type="entry name" value="Kinase-like_dom_sf"/>
</dbReference>
<accession>A0AAV4X7B9</accession>
<evidence type="ECO:0000256" key="3">
    <source>
        <dbReference type="ARBA" id="ARBA00042347"/>
    </source>
</evidence>
<dbReference type="Gene3D" id="3.30.200.20">
    <property type="entry name" value="Phosphorylase Kinase, domain 1"/>
    <property type="match status" value="1"/>
</dbReference>
<dbReference type="Pfam" id="PF00069">
    <property type="entry name" value="Pkinase"/>
    <property type="match status" value="1"/>
</dbReference>
<comment type="caution">
    <text evidence="6">The sequence shown here is derived from an EMBL/GenBank/DDBJ whole genome shotgun (WGS) entry which is preliminary data.</text>
</comment>
<dbReference type="PROSITE" id="PS50011">
    <property type="entry name" value="PROTEIN_KINASE_DOM"/>
    <property type="match status" value="1"/>
</dbReference>
<protein>
    <recommendedName>
        <fullName evidence="2">N-terminal kinase-like protein</fullName>
    </recommendedName>
    <alternativeName>
        <fullName evidence="3">SCY1-like protein 1</fullName>
    </alternativeName>
</protein>
<dbReference type="InterPro" id="IPR000719">
    <property type="entry name" value="Prot_kinase_dom"/>
</dbReference>
<feature type="non-terminal residue" evidence="6">
    <location>
        <position position="278"/>
    </location>
</feature>
<dbReference type="SUPFAM" id="SSF56112">
    <property type="entry name" value="Protein kinase-like (PK-like)"/>
    <property type="match status" value="1"/>
</dbReference>
<keyword evidence="7" id="KW-1185">Reference proteome</keyword>
<dbReference type="EMBL" id="BPLR01017374">
    <property type="protein sequence ID" value="GIY91030.1"/>
    <property type="molecule type" value="Genomic_DNA"/>
</dbReference>
<dbReference type="AlphaFoldDB" id="A0AAV4X7B9"/>
<dbReference type="Proteomes" id="UP001054945">
    <property type="component" value="Unassembled WGS sequence"/>
</dbReference>
<proteinExistence type="inferred from homology"/>
<evidence type="ECO:0000313" key="6">
    <source>
        <dbReference type="EMBL" id="GIY91030.1"/>
    </source>
</evidence>
<dbReference type="GO" id="GO:0005524">
    <property type="term" value="F:ATP binding"/>
    <property type="evidence" value="ECO:0007669"/>
    <property type="project" value="InterPro"/>
</dbReference>
<evidence type="ECO:0000256" key="2">
    <source>
        <dbReference type="ARBA" id="ARBA00040972"/>
    </source>
</evidence>
<reference evidence="6 7" key="1">
    <citation type="submission" date="2021-06" db="EMBL/GenBank/DDBJ databases">
        <title>Caerostris extrusa draft genome.</title>
        <authorList>
            <person name="Kono N."/>
            <person name="Arakawa K."/>
        </authorList>
    </citation>
    <scope>NUCLEOTIDE SEQUENCE [LARGE SCALE GENOMIC DNA]</scope>
</reference>
<dbReference type="GO" id="GO:0004672">
    <property type="term" value="F:protein kinase activity"/>
    <property type="evidence" value="ECO:0007669"/>
    <property type="project" value="InterPro"/>
</dbReference>
<name>A0AAV4X7B9_CAEEX</name>
<comment type="function">
    <text evidence="4">Regulates COPI-mediated retrograde protein traffic at the interface between the Golgi apparatus and the endoplasmic reticulum. Involved in the maintenance of the Golgi apparatus morphology.</text>
</comment>